<dbReference type="CDD" id="cd00559">
    <property type="entry name" value="Cyanase_C"/>
    <property type="match status" value="1"/>
</dbReference>
<evidence type="ECO:0000259" key="4">
    <source>
        <dbReference type="SMART" id="SM01116"/>
    </source>
</evidence>
<sequence>MSASVINSLASANQSLFEAKAAKGLTFDQIANEIGRNEIYVAAVFYGQAKPTKDDLEGLSKCLGVDHKSLVSTMGEHFYPERGLGVKPPTDALLYRLYEIILVYGYPMKSVIHEKFGDGIMSAIDFRANVEKVNEEGADRVKLTFVGKWLPYKKW</sequence>
<dbReference type="Pfam" id="PF02560">
    <property type="entry name" value="Cyanate_lyase"/>
    <property type="match status" value="1"/>
</dbReference>
<feature type="active site" evidence="3">
    <location>
        <position position="122"/>
    </location>
</feature>
<evidence type="ECO:0000256" key="1">
    <source>
        <dbReference type="ARBA" id="ARBA00003561"/>
    </source>
</evidence>
<name>A0A238FLJ5_9BASI</name>
<comment type="similarity">
    <text evidence="3">Belongs to the cyanase family.</text>
</comment>
<feature type="active site" evidence="3">
    <location>
        <position position="99"/>
    </location>
</feature>
<feature type="active site" evidence="3">
    <location>
        <position position="96"/>
    </location>
</feature>
<dbReference type="SUPFAM" id="SSF55234">
    <property type="entry name" value="Cyanase C-terminal domain"/>
    <property type="match status" value="1"/>
</dbReference>
<dbReference type="EC" id="4.2.1.104" evidence="3"/>
<organism evidence="5 6">
    <name type="scientific">Microbotryum intermedium</name>
    <dbReference type="NCBI Taxonomy" id="269621"/>
    <lineage>
        <taxon>Eukaryota</taxon>
        <taxon>Fungi</taxon>
        <taxon>Dikarya</taxon>
        <taxon>Basidiomycota</taxon>
        <taxon>Pucciniomycotina</taxon>
        <taxon>Microbotryomycetes</taxon>
        <taxon>Microbotryales</taxon>
        <taxon>Microbotryaceae</taxon>
        <taxon>Microbotryum</taxon>
    </lineage>
</organism>
<dbReference type="PIRSF" id="PIRSF001263">
    <property type="entry name" value="Cyanate_hydratas"/>
    <property type="match status" value="1"/>
</dbReference>
<evidence type="ECO:0000313" key="5">
    <source>
        <dbReference type="EMBL" id="SCV74650.1"/>
    </source>
</evidence>
<dbReference type="OrthoDB" id="10019422at2759"/>
<dbReference type="SMART" id="SM01116">
    <property type="entry name" value="Cyanate_lyase"/>
    <property type="match status" value="1"/>
</dbReference>
<dbReference type="STRING" id="269621.A0A238FLJ5"/>
<accession>A0A238FLJ5</accession>
<evidence type="ECO:0000313" key="6">
    <source>
        <dbReference type="Proteomes" id="UP000198372"/>
    </source>
</evidence>
<evidence type="ECO:0000256" key="2">
    <source>
        <dbReference type="ARBA" id="ARBA00023239"/>
    </source>
</evidence>
<dbReference type="InterPro" id="IPR036581">
    <property type="entry name" value="Cyanate_lyase_C_sf"/>
</dbReference>
<dbReference type="NCBIfam" id="NF002773">
    <property type="entry name" value="PRK02866.1"/>
    <property type="match status" value="1"/>
</dbReference>
<evidence type="ECO:0000256" key="3">
    <source>
        <dbReference type="HAMAP-Rule" id="MF_03139"/>
    </source>
</evidence>
<dbReference type="PRINTS" id="PR01693">
    <property type="entry name" value="CYANASE"/>
</dbReference>
<dbReference type="AlphaFoldDB" id="A0A238FLJ5"/>
<dbReference type="EMBL" id="FMSP01000023">
    <property type="protein sequence ID" value="SCV74650.1"/>
    <property type="molecule type" value="Genomic_DNA"/>
</dbReference>
<dbReference type="SUPFAM" id="SSF47413">
    <property type="entry name" value="lambda repressor-like DNA-binding domains"/>
    <property type="match status" value="1"/>
</dbReference>
<dbReference type="InterPro" id="IPR008076">
    <property type="entry name" value="Cyanase"/>
</dbReference>
<dbReference type="GO" id="GO:0003677">
    <property type="term" value="F:DNA binding"/>
    <property type="evidence" value="ECO:0007669"/>
    <property type="project" value="InterPro"/>
</dbReference>
<reference evidence="6" key="1">
    <citation type="submission" date="2016-09" db="EMBL/GenBank/DDBJ databases">
        <authorList>
            <person name="Jeantristanb JTB J.-T."/>
            <person name="Ricardo R."/>
        </authorList>
    </citation>
    <scope>NUCLEOTIDE SEQUENCE [LARGE SCALE GENOMIC DNA]</scope>
</reference>
<dbReference type="InterPro" id="IPR003712">
    <property type="entry name" value="Cyanate_lyase_C"/>
</dbReference>
<feature type="domain" description="Cyanate lyase C-terminal" evidence="4">
    <location>
        <begin position="83"/>
        <end position="155"/>
    </location>
</feature>
<dbReference type="GO" id="GO:0008824">
    <property type="term" value="F:cyanate hydratase activity"/>
    <property type="evidence" value="ECO:0007669"/>
    <property type="project" value="UniProtKB-UniRule"/>
</dbReference>
<dbReference type="HAMAP" id="MF_00535">
    <property type="entry name" value="Cyanate_hydrat"/>
    <property type="match status" value="1"/>
</dbReference>
<keyword evidence="2 3" id="KW-0456">Lyase</keyword>
<dbReference type="PANTHER" id="PTHR34186">
    <property type="entry name" value="CYANATE HYDRATASE"/>
    <property type="match status" value="1"/>
</dbReference>
<dbReference type="PANTHER" id="PTHR34186:SF2">
    <property type="entry name" value="CYANATE HYDRATASE"/>
    <property type="match status" value="1"/>
</dbReference>
<comment type="catalytic activity">
    <reaction evidence="3">
        <text>cyanate + hydrogencarbonate + 3 H(+) = NH4(+) + 2 CO2</text>
        <dbReference type="Rhea" id="RHEA:11120"/>
        <dbReference type="ChEBI" id="CHEBI:15378"/>
        <dbReference type="ChEBI" id="CHEBI:16526"/>
        <dbReference type="ChEBI" id="CHEBI:17544"/>
        <dbReference type="ChEBI" id="CHEBI:28938"/>
        <dbReference type="ChEBI" id="CHEBI:29195"/>
        <dbReference type="EC" id="4.2.1.104"/>
    </reaction>
</comment>
<dbReference type="InterPro" id="IPR010982">
    <property type="entry name" value="Lambda_DNA-bd_dom_sf"/>
</dbReference>
<dbReference type="Gene3D" id="1.10.260.40">
    <property type="entry name" value="lambda repressor-like DNA-binding domains"/>
    <property type="match status" value="1"/>
</dbReference>
<dbReference type="Proteomes" id="UP000198372">
    <property type="component" value="Unassembled WGS sequence"/>
</dbReference>
<dbReference type="Gene3D" id="3.30.1160.10">
    <property type="entry name" value="Cyanate lyase, C-terminal domain"/>
    <property type="match status" value="1"/>
</dbReference>
<dbReference type="NCBIfam" id="TIGR00673">
    <property type="entry name" value="cynS"/>
    <property type="match status" value="1"/>
</dbReference>
<gene>
    <name evidence="3" type="primary">cyn1</name>
    <name evidence="5" type="ORF">BQ2448_7679</name>
</gene>
<protein>
    <recommendedName>
        <fullName evidence="3">Cyanate hydratase</fullName>
        <shortName evidence="3">Cyanase</shortName>
        <ecNumber evidence="3">4.2.1.104</ecNumber>
    </recommendedName>
    <alternativeName>
        <fullName evidence="3">Cyanate hydrolase</fullName>
    </alternativeName>
    <alternativeName>
        <fullName evidence="3">Cyanate lyase</fullName>
    </alternativeName>
</protein>
<proteinExistence type="inferred from homology"/>
<comment type="function">
    <text evidence="1 3">Catalyzes the reaction of cyanate with bicarbonate to produce ammonia and carbon dioxide.</text>
</comment>
<keyword evidence="6" id="KW-1185">Reference proteome</keyword>